<feature type="transmembrane region" description="Helical" evidence="6">
    <location>
        <begin position="194"/>
        <end position="210"/>
    </location>
</feature>
<dbReference type="InterPro" id="IPR051533">
    <property type="entry name" value="WaaL-like"/>
</dbReference>
<evidence type="ECO:0000256" key="1">
    <source>
        <dbReference type="ARBA" id="ARBA00004141"/>
    </source>
</evidence>
<evidence type="ECO:0000259" key="7">
    <source>
        <dbReference type="Pfam" id="PF04932"/>
    </source>
</evidence>
<feature type="transmembrane region" description="Helical" evidence="6">
    <location>
        <begin position="420"/>
        <end position="437"/>
    </location>
</feature>
<feature type="transmembrane region" description="Helical" evidence="6">
    <location>
        <begin position="30"/>
        <end position="47"/>
    </location>
</feature>
<evidence type="ECO:0000256" key="6">
    <source>
        <dbReference type="SAM" id="Phobius"/>
    </source>
</evidence>
<keyword evidence="9" id="KW-1185">Reference proteome</keyword>
<feature type="transmembrane region" description="Helical" evidence="6">
    <location>
        <begin position="116"/>
        <end position="137"/>
    </location>
</feature>
<gene>
    <name evidence="8" type="ORF">GCM10011390_14550</name>
</gene>
<keyword evidence="2 6" id="KW-0812">Transmembrane</keyword>
<keyword evidence="4 6" id="KW-0472">Membrane</keyword>
<keyword evidence="3 6" id="KW-1133">Transmembrane helix</keyword>
<feature type="transmembrane region" description="Helical" evidence="6">
    <location>
        <begin position="262"/>
        <end position="284"/>
    </location>
</feature>
<feature type="transmembrane region" description="Helical" evidence="6">
    <location>
        <begin position="395"/>
        <end position="414"/>
    </location>
</feature>
<dbReference type="PANTHER" id="PTHR37422:SF21">
    <property type="entry name" value="EXOQ-LIKE PROTEIN"/>
    <property type="match status" value="1"/>
</dbReference>
<protein>
    <submittedName>
        <fullName evidence="8">O-antigen polymerase</fullName>
    </submittedName>
</protein>
<reference evidence="8" key="1">
    <citation type="journal article" date="2014" name="Int. J. Syst. Evol. Microbiol.">
        <title>Complete genome sequence of Corynebacterium casei LMG S-19264T (=DSM 44701T), isolated from a smear-ripened cheese.</title>
        <authorList>
            <consortium name="US DOE Joint Genome Institute (JGI-PGF)"/>
            <person name="Walter F."/>
            <person name="Albersmeier A."/>
            <person name="Kalinowski J."/>
            <person name="Ruckert C."/>
        </authorList>
    </citation>
    <scope>NUCLEOTIDE SEQUENCE</scope>
    <source>
        <strain evidence="8">CGMCC 1.15367</strain>
    </source>
</reference>
<feature type="region of interest" description="Disordered" evidence="5">
    <location>
        <begin position="1"/>
        <end position="21"/>
    </location>
</feature>
<organism evidence="8 9">
    <name type="scientific">Aureimonas endophytica</name>
    <dbReference type="NCBI Taxonomy" id="2027858"/>
    <lineage>
        <taxon>Bacteria</taxon>
        <taxon>Pseudomonadati</taxon>
        <taxon>Pseudomonadota</taxon>
        <taxon>Alphaproteobacteria</taxon>
        <taxon>Hyphomicrobiales</taxon>
        <taxon>Aurantimonadaceae</taxon>
        <taxon>Aureimonas</taxon>
    </lineage>
</organism>
<evidence type="ECO:0000256" key="2">
    <source>
        <dbReference type="ARBA" id="ARBA00022692"/>
    </source>
</evidence>
<feature type="transmembrane region" description="Helical" evidence="6">
    <location>
        <begin position="353"/>
        <end position="375"/>
    </location>
</feature>
<feature type="transmembrane region" description="Helical" evidence="6">
    <location>
        <begin position="144"/>
        <end position="166"/>
    </location>
</feature>
<name>A0A916ZHU3_9HYPH</name>
<proteinExistence type="predicted"/>
<dbReference type="GO" id="GO:0016020">
    <property type="term" value="C:membrane"/>
    <property type="evidence" value="ECO:0007669"/>
    <property type="project" value="UniProtKB-SubCell"/>
</dbReference>
<comment type="subcellular location">
    <subcellularLocation>
        <location evidence="1">Membrane</location>
        <topology evidence="1">Multi-pass membrane protein</topology>
    </subcellularLocation>
</comment>
<sequence length="441" mass="47082">MSNIAVPSRTEPASAARAPGAPKADRVTKALRTGMAAAILTILLVSFTPFQTQSDATAESGNLVNQLGYGAIGALALVGHVLFTERAAAMALLRPTWLVFAAWMLFSVTQSEVPDASLRAVLFSLLAMAAATGAVCLPPTARDFRAALAIAALAVLGLSYAGLVLLPDLAIHTASGDEPEHAGLWRGIYSHKNVAGPVMAGLFFAGIYLLRGGARRRGWLVMLLAALFVAKTGSKTSAGLVPLVALLVAGGRSLGGRVLPALMLVAIVGVMALLTLGAAISPLLNDILQTILPGTTFTGRMDLWRFALDVMHDRQWTGWGFESFWGTDVVRGSERPFELSWDPRGIVNSHSGYLEIAIAMGWPALGVAALMLLVLPVKDYLTCRPDLENARFADFCMMVLTFVLMNSFLESYLFARNQPVWMLAFMAIVGLRLAARLRMVS</sequence>
<evidence type="ECO:0000256" key="4">
    <source>
        <dbReference type="ARBA" id="ARBA00023136"/>
    </source>
</evidence>
<feature type="transmembrane region" description="Helical" evidence="6">
    <location>
        <begin position="67"/>
        <end position="84"/>
    </location>
</feature>
<feature type="domain" description="O-antigen ligase-related" evidence="7">
    <location>
        <begin position="221"/>
        <end position="366"/>
    </location>
</feature>
<dbReference type="EMBL" id="BMIQ01000002">
    <property type="protein sequence ID" value="GGD96875.1"/>
    <property type="molecule type" value="Genomic_DNA"/>
</dbReference>
<comment type="caution">
    <text evidence="8">The sequence shown here is derived from an EMBL/GenBank/DDBJ whole genome shotgun (WGS) entry which is preliminary data.</text>
</comment>
<evidence type="ECO:0000313" key="9">
    <source>
        <dbReference type="Proteomes" id="UP000644699"/>
    </source>
</evidence>
<accession>A0A916ZHU3</accession>
<dbReference type="RefSeq" id="WP_188907573.1">
    <property type="nucleotide sequence ID" value="NZ_BMIQ01000002.1"/>
</dbReference>
<dbReference type="PANTHER" id="PTHR37422">
    <property type="entry name" value="TEICHURONIC ACID BIOSYNTHESIS PROTEIN TUAE"/>
    <property type="match status" value="1"/>
</dbReference>
<evidence type="ECO:0000256" key="3">
    <source>
        <dbReference type="ARBA" id="ARBA00022989"/>
    </source>
</evidence>
<dbReference type="Proteomes" id="UP000644699">
    <property type="component" value="Unassembled WGS sequence"/>
</dbReference>
<dbReference type="Pfam" id="PF04932">
    <property type="entry name" value="Wzy_C"/>
    <property type="match status" value="1"/>
</dbReference>
<evidence type="ECO:0000256" key="5">
    <source>
        <dbReference type="SAM" id="MobiDB-lite"/>
    </source>
</evidence>
<feature type="transmembrane region" description="Helical" evidence="6">
    <location>
        <begin position="91"/>
        <end position="110"/>
    </location>
</feature>
<feature type="compositionally biased region" description="Low complexity" evidence="5">
    <location>
        <begin position="12"/>
        <end position="21"/>
    </location>
</feature>
<dbReference type="AlphaFoldDB" id="A0A916ZHU3"/>
<reference evidence="8" key="2">
    <citation type="submission" date="2020-09" db="EMBL/GenBank/DDBJ databases">
        <authorList>
            <person name="Sun Q."/>
            <person name="Zhou Y."/>
        </authorList>
    </citation>
    <scope>NUCLEOTIDE SEQUENCE</scope>
    <source>
        <strain evidence="8">CGMCC 1.15367</strain>
    </source>
</reference>
<dbReference type="InterPro" id="IPR007016">
    <property type="entry name" value="O-antigen_ligase-rel_domated"/>
</dbReference>
<evidence type="ECO:0000313" key="8">
    <source>
        <dbReference type="EMBL" id="GGD96875.1"/>
    </source>
</evidence>